<sequence>MGTKKLVTIIAVITLAGALLRLYHIDFGLPHSLQADEPELGEFAIKYTYEIKSIIAGRNWYKLIPLNFVYGTFPIYVYTAAMMAFSKALGLLGVAFDRVHIYTYLRVLTALASLTAIPAAAFLYNKLFKDWFGTLVTAMLVALNWQFIVLGHYLNADIIVATLLSLAYITAYLYYSRENDTKYTILTGILLGFAMGTKVTAAISLPLFLYIYASKKDWREMFALLFVIFAAFAVSNPFSLIFANDFAFRVLTLFTKEGGIVFDSVDSNPFKYVLATGYIATPLAAVLAMVGVRMCAPPPSRHFHHFLIGHVLLYLIFFSLGNRRVDRWMLPVLPIMLIYTAYGLAQLKEKLGRIQFVTAATIIALSYLYFPALLLVQFQRQTPKSAAYLWMRDNLAAASNKLVITEQGLDPMNKLPSVNVRKSVVYSSENAQLVYPESPVGYNYIAVSSRPMANFKRPEIQKAYPEYVKRWQAFESELMDPSKYELVKTFELPKPNLIPLSDVYIYKNIELQ</sequence>
<feature type="transmembrane region" description="Helical" evidence="8">
    <location>
        <begin position="103"/>
        <end position="125"/>
    </location>
</feature>
<accession>A0A0G1U0R5</accession>
<name>A0A0G1U0R5_UNCKA</name>
<feature type="domain" description="ArnT-like N-terminal" evidence="9">
    <location>
        <begin position="102"/>
        <end position="211"/>
    </location>
</feature>
<feature type="transmembrane region" description="Helical" evidence="8">
    <location>
        <begin position="222"/>
        <end position="243"/>
    </location>
</feature>
<keyword evidence="7 8" id="KW-0472">Membrane</keyword>
<dbReference type="PANTHER" id="PTHR33908:SF11">
    <property type="entry name" value="MEMBRANE PROTEIN"/>
    <property type="match status" value="1"/>
</dbReference>
<comment type="subcellular location">
    <subcellularLocation>
        <location evidence="1">Cell membrane</location>
        <topology evidence="1">Multi-pass membrane protein</topology>
    </subcellularLocation>
</comment>
<dbReference type="InterPro" id="IPR050297">
    <property type="entry name" value="LipidA_mod_glycosyltrf_83"/>
</dbReference>
<dbReference type="PANTHER" id="PTHR33908">
    <property type="entry name" value="MANNOSYLTRANSFERASE YKCB-RELATED"/>
    <property type="match status" value="1"/>
</dbReference>
<proteinExistence type="predicted"/>
<evidence type="ECO:0000259" key="9">
    <source>
        <dbReference type="Pfam" id="PF02366"/>
    </source>
</evidence>
<evidence type="ECO:0000256" key="7">
    <source>
        <dbReference type="ARBA" id="ARBA00023136"/>
    </source>
</evidence>
<dbReference type="STRING" id="1619122.UX73_C0005G0018"/>
<evidence type="ECO:0000256" key="3">
    <source>
        <dbReference type="ARBA" id="ARBA00022676"/>
    </source>
</evidence>
<evidence type="ECO:0000256" key="2">
    <source>
        <dbReference type="ARBA" id="ARBA00022475"/>
    </source>
</evidence>
<dbReference type="GO" id="GO:0005886">
    <property type="term" value="C:plasma membrane"/>
    <property type="evidence" value="ECO:0007669"/>
    <property type="project" value="UniProtKB-SubCell"/>
</dbReference>
<evidence type="ECO:0000256" key="5">
    <source>
        <dbReference type="ARBA" id="ARBA00022692"/>
    </source>
</evidence>
<organism evidence="10 11">
    <name type="scientific">candidate division WWE3 bacterium GW2011_GWC1_47_10</name>
    <dbReference type="NCBI Taxonomy" id="1619122"/>
    <lineage>
        <taxon>Bacteria</taxon>
        <taxon>Katanobacteria</taxon>
    </lineage>
</organism>
<evidence type="ECO:0000313" key="11">
    <source>
        <dbReference type="Proteomes" id="UP000034873"/>
    </source>
</evidence>
<evidence type="ECO:0000313" key="10">
    <source>
        <dbReference type="EMBL" id="KKU51230.1"/>
    </source>
</evidence>
<evidence type="ECO:0000256" key="1">
    <source>
        <dbReference type="ARBA" id="ARBA00004651"/>
    </source>
</evidence>
<comment type="caution">
    <text evidence="10">The sequence shown here is derived from an EMBL/GenBank/DDBJ whole genome shotgun (WGS) entry which is preliminary data.</text>
</comment>
<keyword evidence="2" id="KW-1003">Cell membrane</keyword>
<dbReference type="GO" id="GO:0009103">
    <property type="term" value="P:lipopolysaccharide biosynthetic process"/>
    <property type="evidence" value="ECO:0007669"/>
    <property type="project" value="UniProtKB-ARBA"/>
</dbReference>
<feature type="transmembrane region" description="Helical" evidence="8">
    <location>
        <begin position="303"/>
        <end position="322"/>
    </location>
</feature>
<feature type="transmembrane region" description="Helical" evidence="8">
    <location>
        <begin position="158"/>
        <end position="175"/>
    </location>
</feature>
<protein>
    <recommendedName>
        <fullName evidence="9">ArnT-like N-terminal domain-containing protein</fullName>
    </recommendedName>
</protein>
<feature type="transmembrane region" description="Helical" evidence="8">
    <location>
        <begin position="131"/>
        <end position="151"/>
    </location>
</feature>
<evidence type="ECO:0000256" key="4">
    <source>
        <dbReference type="ARBA" id="ARBA00022679"/>
    </source>
</evidence>
<keyword evidence="5 8" id="KW-0812">Transmembrane</keyword>
<keyword evidence="4" id="KW-0808">Transferase</keyword>
<dbReference type="Proteomes" id="UP000034873">
    <property type="component" value="Unassembled WGS sequence"/>
</dbReference>
<keyword evidence="3" id="KW-0328">Glycosyltransferase</keyword>
<dbReference type="EMBL" id="LCNH01000005">
    <property type="protein sequence ID" value="KKU51230.1"/>
    <property type="molecule type" value="Genomic_DNA"/>
</dbReference>
<keyword evidence="6 8" id="KW-1133">Transmembrane helix</keyword>
<dbReference type="Pfam" id="PF02366">
    <property type="entry name" value="PMT"/>
    <property type="match status" value="1"/>
</dbReference>
<dbReference type="GO" id="GO:0016763">
    <property type="term" value="F:pentosyltransferase activity"/>
    <property type="evidence" value="ECO:0007669"/>
    <property type="project" value="TreeGrafter"/>
</dbReference>
<dbReference type="GO" id="GO:0000030">
    <property type="term" value="F:mannosyltransferase activity"/>
    <property type="evidence" value="ECO:0007669"/>
    <property type="project" value="InterPro"/>
</dbReference>
<feature type="transmembrane region" description="Helical" evidence="8">
    <location>
        <begin position="187"/>
        <end position="210"/>
    </location>
</feature>
<dbReference type="InterPro" id="IPR003342">
    <property type="entry name" value="ArnT-like_N"/>
</dbReference>
<reference evidence="10 11" key="1">
    <citation type="journal article" date="2015" name="Nature">
        <title>rRNA introns, odd ribosomes, and small enigmatic genomes across a large radiation of phyla.</title>
        <authorList>
            <person name="Brown C.T."/>
            <person name="Hug L.A."/>
            <person name="Thomas B.C."/>
            <person name="Sharon I."/>
            <person name="Castelle C.J."/>
            <person name="Singh A."/>
            <person name="Wilkins M.J."/>
            <person name="Williams K.H."/>
            <person name="Banfield J.F."/>
        </authorList>
    </citation>
    <scope>NUCLEOTIDE SEQUENCE [LARGE SCALE GENOMIC DNA]</scope>
</reference>
<evidence type="ECO:0000256" key="6">
    <source>
        <dbReference type="ARBA" id="ARBA00022989"/>
    </source>
</evidence>
<feature type="transmembrane region" description="Helical" evidence="8">
    <location>
        <begin position="272"/>
        <end position="291"/>
    </location>
</feature>
<dbReference type="AlphaFoldDB" id="A0A0G1U0R5"/>
<gene>
    <name evidence="10" type="ORF">UX73_C0005G0018</name>
</gene>
<dbReference type="GO" id="GO:0006493">
    <property type="term" value="P:protein O-linked glycosylation"/>
    <property type="evidence" value="ECO:0007669"/>
    <property type="project" value="InterPro"/>
</dbReference>
<evidence type="ECO:0000256" key="8">
    <source>
        <dbReference type="SAM" id="Phobius"/>
    </source>
</evidence>
<feature type="transmembrane region" description="Helical" evidence="8">
    <location>
        <begin position="328"/>
        <end position="345"/>
    </location>
</feature>
<feature type="transmembrane region" description="Helical" evidence="8">
    <location>
        <begin position="357"/>
        <end position="376"/>
    </location>
</feature>